<dbReference type="InterPro" id="IPR011990">
    <property type="entry name" value="TPR-like_helical_dom_sf"/>
</dbReference>
<reference evidence="4 5" key="1">
    <citation type="submission" date="2018-01" db="EMBL/GenBank/DDBJ databases">
        <authorList>
            <person name="Gaut B.S."/>
            <person name="Morton B.R."/>
            <person name="Clegg M.T."/>
            <person name="Duvall M.R."/>
        </authorList>
    </citation>
    <scope>NUCLEOTIDE SEQUENCE [LARGE SCALE GENOMIC DNA]</scope>
    <source>
        <strain evidence="4 5">HR-AV</strain>
    </source>
</reference>
<dbReference type="Pfam" id="PF13181">
    <property type="entry name" value="TPR_8"/>
    <property type="match status" value="2"/>
</dbReference>
<dbReference type="EMBL" id="PQVF01000005">
    <property type="protein sequence ID" value="POY36938.1"/>
    <property type="molecule type" value="Genomic_DNA"/>
</dbReference>
<feature type="repeat" description="TPR" evidence="3">
    <location>
        <begin position="109"/>
        <end position="142"/>
    </location>
</feature>
<dbReference type="Gene3D" id="1.25.40.10">
    <property type="entry name" value="Tetratricopeptide repeat domain"/>
    <property type="match status" value="2"/>
</dbReference>
<evidence type="ECO:0000256" key="3">
    <source>
        <dbReference type="PROSITE-ProRule" id="PRU00339"/>
    </source>
</evidence>
<dbReference type="AlphaFoldDB" id="A0A2S5A2X3"/>
<keyword evidence="5" id="KW-1185">Reference proteome</keyword>
<gene>
    <name evidence="4" type="ORF">C3K47_07695</name>
</gene>
<evidence type="ECO:0000313" key="4">
    <source>
        <dbReference type="EMBL" id="POY36938.1"/>
    </source>
</evidence>
<organism evidence="4 5">
    <name type="scientific">Solitalea longa</name>
    <dbReference type="NCBI Taxonomy" id="2079460"/>
    <lineage>
        <taxon>Bacteria</taxon>
        <taxon>Pseudomonadati</taxon>
        <taxon>Bacteroidota</taxon>
        <taxon>Sphingobacteriia</taxon>
        <taxon>Sphingobacteriales</taxon>
        <taxon>Sphingobacteriaceae</taxon>
        <taxon>Solitalea</taxon>
    </lineage>
</organism>
<dbReference type="SMART" id="SM00028">
    <property type="entry name" value="TPR"/>
    <property type="match status" value="3"/>
</dbReference>
<evidence type="ECO:0000256" key="1">
    <source>
        <dbReference type="ARBA" id="ARBA00022737"/>
    </source>
</evidence>
<dbReference type="PANTHER" id="PTHR44227">
    <property type="match status" value="1"/>
</dbReference>
<keyword evidence="1" id="KW-0677">Repeat</keyword>
<name>A0A2S5A2X3_9SPHI</name>
<dbReference type="PROSITE" id="PS50005">
    <property type="entry name" value="TPR"/>
    <property type="match status" value="1"/>
</dbReference>
<evidence type="ECO:0000313" key="5">
    <source>
        <dbReference type="Proteomes" id="UP000236893"/>
    </source>
</evidence>
<comment type="caution">
    <text evidence="4">The sequence shown here is derived from an EMBL/GenBank/DDBJ whole genome shotgun (WGS) entry which is preliminary data.</text>
</comment>
<dbReference type="RefSeq" id="WP_103788548.1">
    <property type="nucleotide sequence ID" value="NZ_PQVF01000005.1"/>
</dbReference>
<accession>A0A2S5A2X3</accession>
<protein>
    <submittedName>
        <fullName evidence="4">Uncharacterized protein</fullName>
    </submittedName>
</protein>
<keyword evidence="2 3" id="KW-0802">TPR repeat</keyword>
<dbReference type="SUPFAM" id="SSF48452">
    <property type="entry name" value="TPR-like"/>
    <property type="match status" value="1"/>
</dbReference>
<evidence type="ECO:0000256" key="2">
    <source>
        <dbReference type="ARBA" id="ARBA00022803"/>
    </source>
</evidence>
<sequence>MMNRLEDLYLEAEASIRNSAYLEAKQMYEQMLTEEPTSAHVHNSLGWIYKTQLEDFEKAENHYRAAIKYEPSYPHPYINLAALLTDAERWIEAELILDASLSVAKVDKCAVHIRYGYLFELRQDFDLAIEHFKKALKFALTDERLEALKKDIARCEFKTTL</sequence>
<dbReference type="InterPro" id="IPR052346">
    <property type="entry name" value="O-mannosyl-transferase_TMTC"/>
</dbReference>
<dbReference type="Proteomes" id="UP000236893">
    <property type="component" value="Unassembled WGS sequence"/>
</dbReference>
<dbReference type="PANTHER" id="PTHR44227:SF3">
    <property type="entry name" value="PROTEIN O-MANNOSYL-TRANSFERASE TMTC4"/>
    <property type="match status" value="1"/>
</dbReference>
<dbReference type="InterPro" id="IPR019734">
    <property type="entry name" value="TPR_rpt"/>
</dbReference>
<dbReference type="OrthoDB" id="791132at2"/>
<proteinExistence type="predicted"/>